<comment type="similarity">
    <text evidence="1 6">Belongs to the universal ribosomal protein uL23 family.</text>
</comment>
<evidence type="ECO:0000256" key="3">
    <source>
        <dbReference type="ARBA" id="ARBA00022884"/>
    </source>
</evidence>
<dbReference type="Proteomes" id="UP000231019">
    <property type="component" value="Unassembled WGS sequence"/>
</dbReference>
<keyword evidence="4 6" id="KW-0689">Ribosomal protein</keyword>
<evidence type="ECO:0000256" key="6">
    <source>
        <dbReference type="HAMAP-Rule" id="MF_01369"/>
    </source>
</evidence>
<dbReference type="SUPFAM" id="SSF54189">
    <property type="entry name" value="Ribosomal proteins S24e, L23 and L15e"/>
    <property type="match status" value="1"/>
</dbReference>
<evidence type="ECO:0000313" key="8">
    <source>
        <dbReference type="Proteomes" id="UP000231019"/>
    </source>
</evidence>
<name>A0A2M7G118_9BACT</name>
<dbReference type="GO" id="GO:0003735">
    <property type="term" value="F:structural constituent of ribosome"/>
    <property type="evidence" value="ECO:0007669"/>
    <property type="project" value="InterPro"/>
</dbReference>
<dbReference type="AlphaFoldDB" id="A0A2M7G118"/>
<evidence type="ECO:0000256" key="2">
    <source>
        <dbReference type="ARBA" id="ARBA00022730"/>
    </source>
</evidence>
<comment type="function">
    <text evidence="6">One of the early assembly proteins it binds 23S rRNA. One of the proteins that surrounds the polypeptide exit tunnel on the outside of the ribosome. Forms the main docking site for trigger factor binding to the ribosome.</text>
</comment>
<dbReference type="InterPro" id="IPR012677">
    <property type="entry name" value="Nucleotide-bd_a/b_plait_sf"/>
</dbReference>
<dbReference type="GO" id="GO:0006412">
    <property type="term" value="P:translation"/>
    <property type="evidence" value="ECO:0007669"/>
    <property type="project" value="UniProtKB-UniRule"/>
</dbReference>
<evidence type="ECO:0000256" key="1">
    <source>
        <dbReference type="ARBA" id="ARBA00006700"/>
    </source>
</evidence>
<dbReference type="GO" id="GO:1990904">
    <property type="term" value="C:ribonucleoprotein complex"/>
    <property type="evidence" value="ECO:0007669"/>
    <property type="project" value="UniProtKB-KW"/>
</dbReference>
<dbReference type="InterPro" id="IPR013025">
    <property type="entry name" value="Ribosomal_uL23-like"/>
</dbReference>
<comment type="caution">
    <text evidence="7">The sequence shown here is derived from an EMBL/GenBank/DDBJ whole genome shotgun (WGS) entry which is preliminary data.</text>
</comment>
<dbReference type="GO" id="GO:0019843">
    <property type="term" value="F:rRNA binding"/>
    <property type="evidence" value="ECO:0007669"/>
    <property type="project" value="UniProtKB-UniRule"/>
</dbReference>
<accession>A0A2M7G118</accession>
<evidence type="ECO:0000313" key="7">
    <source>
        <dbReference type="EMBL" id="PIW15395.1"/>
    </source>
</evidence>
<dbReference type="GO" id="GO:0005840">
    <property type="term" value="C:ribosome"/>
    <property type="evidence" value="ECO:0007669"/>
    <property type="project" value="UniProtKB-KW"/>
</dbReference>
<keyword evidence="5 6" id="KW-0687">Ribonucleoprotein</keyword>
<evidence type="ECO:0000256" key="5">
    <source>
        <dbReference type="ARBA" id="ARBA00023274"/>
    </source>
</evidence>
<gene>
    <name evidence="6" type="primary">rplW</name>
    <name evidence="7" type="ORF">COW36_18435</name>
</gene>
<comment type="subunit">
    <text evidence="6">Part of the 50S ribosomal subunit. Contacts protein L29, and trigger factor when it is bound to the ribosome.</text>
</comment>
<dbReference type="HAMAP" id="MF_01369_B">
    <property type="entry name" value="Ribosomal_uL23_B"/>
    <property type="match status" value="1"/>
</dbReference>
<protein>
    <recommendedName>
        <fullName evidence="6">Large ribosomal subunit protein uL23</fullName>
    </recommendedName>
</protein>
<dbReference type="Gene3D" id="3.30.70.330">
    <property type="match status" value="1"/>
</dbReference>
<dbReference type="PANTHER" id="PTHR11620">
    <property type="entry name" value="60S RIBOSOMAL PROTEIN L23A"/>
    <property type="match status" value="1"/>
</dbReference>
<reference evidence="7 8" key="1">
    <citation type="submission" date="2017-09" db="EMBL/GenBank/DDBJ databases">
        <title>Depth-based differentiation of microbial function through sediment-hosted aquifers and enrichment of novel symbionts in the deep terrestrial subsurface.</title>
        <authorList>
            <person name="Probst A.J."/>
            <person name="Ladd B."/>
            <person name="Jarett J.K."/>
            <person name="Geller-Mcgrath D.E."/>
            <person name="Sieber C.M."/>
            <person name="Emerson J.B."/>
            <person name="Anantharaman K."/>
            <person name="Thomas B.C."/>
            <person name="Malmstrom R."/>
            <person name="Stieglmeier M."/>
            <person name="Klingl A."/>
            <person name="Woyke T."/>
            <person name="Ryan C.M."/>
            <person name="Banfield J.F."/>
        </authorList>
    </citation>
    <scope>NUCLEOTIDE SEQUENCE [LARGE SCALE GENOMIC DNA]</scope>
    <source>
        <strain evidence="7">CG17_big_fil_post_rev_8_21_14_2_50_48_46</strain>
    </source>
</reference>
<organism evidence="7 8">
    <name type="scientific">bacterium (Candidatus Blackallbacteria) CG17_big_fil_post_rev_8_21_14_2_50_48_46</name>
    <dbReference type="NCBI Taxonomy" id="2014261"/>
    <lineage>
        <taxon>Bacteria</taxon>
        <taxon>Candidatus Blackallbacteria</taxon>
    </lineage>
</organism>
<evidence type="ECO:0000256" key="4">
    <source>
        <dbReference type="ARBA" id="ARBA00022980"/>
    </source>
</evidence>
<proteinExistence type="inferred from homology"/>
<dbReference type="FunFam" id="3.30.70.330:FF:000001">
    <property type="entry name" value="50S ribosomal protein L23"/>
    <property type="match status" value="1"/>
</dbReference>
<dbReference type="EMBL" id="PFFQ01000053">
    <property type="protein sequence ID" value="PIW15395.1"/>
    <property type="molecule type" value="Genomic_DNA"/>
</dbReference>
<dbReference type="NCBIfam" id="NF004363">
    <property type="entry name" value="PRK05738.2-4"/>
    <property type="match status" value="1"/>
</dbReference>
<keyword evidence="3 6" id="KW-0694">RNA-binding</keyword>
<dbReference type="Pfam" id="PF00276">
    <property type="entry name" value="Ribosomal_L23"/>
    <property type="match status" value="1"/>
</dbReference>
<keyword evidence="2 6" id="KW-0699">rRNA-binding</keyword>
<sequence>MDPYTIVKYPLITEKSTLLGADNQYVFEVDTKANKVEIAKAVSTIFKVDVDKVRTLNVKPEQRPFGSRARKRKARKKAIVTLKAGHKIDLAI</sequence>
<dbReference type="InterPro" id="IPR012678">
    <property type="entry name" value="Ribosomal_uL23/eL15/eS24_sf"/>
</dbReference>